<gene>
    <name evidence="1" type="ORF">Z518_06999</name>
</gene>
<dbReference type="RefSeq" id="XP_013270583.1">
    <property type="nucleotide sequence ID" value="XM_013415129.1"/>
</dbReference>
<dbReference type="OrthoDB" id="4161203at2759"/>
<proteinExistence type="predicted"/>
<dbReference type="GeneID" id="25295070"/>
<dbReference type="AlphaFoldDB" id="A0A0D2FN24"/>
<dbReference type="VEuPathDB" id="FungiDB:Z518_06999"/>
<dbReference type="Proteomes" id="UP000053617">
    <property type="component" value="Unassembled WGS sequence"/>
</dbReference>
<dbReference type="EMBL" id="KN847479">
    <property type="protein sequence ID" value="KIX03447.1"/>
    <property type="molecule type" value="Genomic_DNA"/>
</dbReference>
<evidence type="ECO:0000313" key="2">
    <source>
        <dbReference type="Proteomes" id="UP000053617"/>
    </source>
</evidence>
<name>A0A0D2FN24_9EURO</name>
<protein>
    <submittedName>
        <fullName evidence="1">Uncharacterized protein</fullName>
    </submittedName>
</protein>
<dbReference type="HOGENOM" id="CLU_624058_0_0_1"/>
<sequence>MNVVDVGEVIHMCLKDDLHMNALMAAVTMRMQIVHNAGPGTRQFTAQQHAAKAIAGLRKRLKDGNRRTDDHALDMLFLAAYELYCFNVEGTRAHLQALKSMKAERFLNPHIRTLFRNIDHFTATASLSKPTLPITWQEHQAPFKAIETRLASEQPLGTFVGSAFFLHTDILDLTTLEIIQDIIACAEAAESCRERLTNAHRGMKSKARIPPGLSDARRPGLKCRSHDQRMPHYCHPPVGMMSSADKPEGSEDARKMNDFETTSRSNAYWELILGICAVGIVCAVDADDTEWCAWTFMRIAKPLGITTYADLCECLCRYLWLDNFEVVDSYVMANLFNPKTQSMALRTVIGRAYVTKYVQREKKSLTRITNRSSNCYRPGA</sequence>
<keyword evidence="2" id="KW-1185">Reference proteome</keyword>
<reference evidence="1 2" key="1">
    <citation type="submission" date="2015-01" db="EMBL/GenBank/DDBJ databases">
        <title>The Genome Sequence of Rhinocladiella mackenzie CBS 650.93.</title>
        <authorList>
            <consortium name="The Broad Institute Genomics Platform"/>
            <person name="Cuomo C."/>
            <person name="de Hoog S."/>
            <person name="Gorbushina A."/>
            <person name="Stielow B."/>
            <person name="Teixiera M."/>
            <person name="Abouelleil A."/>
            <person name="Chapman S.B."/>
            <person name="Priest M."/>
            <person name="Young S.K."/>
            <person name="Wortman J."/>
            <person name="Nusbaum C."/>
            <person name="Birren B."/>
        </authorList>
    </citation>
    <scope>NUCLEOTIDE SEQUENCE [LARGE SCALE GENOMIC DNA]</scope>
    <source>
        <strain evidence="1 2">CBS 650.93</strain>
    </source>
</reference>
<evidence type="ECO:0000313" key="1">
    <source>
        <dbReference type="EMBL" id="KIX03447.1"/>
    </source>
</evidence>
<organism evidence="1 2">
    <name type="scientific">Rhinocladiella mackenziei CBS 650.93</name>
    <dbReference type="NCBI Taxonomy" id="1442369"/>
    <lineage>
        <taxon>Eukaryota</taxon>
        <taxon>Fungi</taxon>
        <taxon>Dikarya</taxon>
        <taxon>Ascomycota</taxon>
        <taxon>Pezizomycotina</taxon>
        <taxon>Eurotiomycetes</taxon>
        <taxon>Chaetothyriomycetidae</taxon>
        <taxon>Chaetothyriales</taxon>
        <taxon>Herpotrichiellaceae</taxon>
        <taxon>Rhinocladiella</taxon>
    </lineage>
</organism>
<accession>A0A0D2FN24</accession>